<reference evidence="3" key="1">
    <citation type="submission" date="2016-05" db="EMBL/GenBank/DDBJ databases">
        <title>Comparative genomics of biotechnologically important yeasts.</title>
        <authorList>
            <consortium name="DOE Joint Genome Institute"/>
            <person name="Riley R."/>
            <person name="Haridas S."/>
            <person name="Wolfe K.H."/>
            <person name="Lopes M.R."/>
            <person name="Hittinger C.T."/>
            <person name="Goker M."/>
            <person name="Salamov A."/>
            <person name="Wisecaver J."/>
            <person name="Long T.M."/>
            <person name="Aerts A.L."/>
            <person name="Barry K."/>
            <person name="Choi C."/>
            <person name="Clum A."/>
            <person name="Coughlan A.Y."/>
            <person name="Deshpande S."/>
            <person name="Douglass A.P."/>
            <person name="Hanson S.J."/>
            <person name="Klenk H.-P."/>
            <person name="Labutti K."/>
            <person name="Lapidus A."/>
            <person name="Lindquist E."/>
            <person name="Lipzen A."/>
            <person name="Meier-Kolthoff J.P."/>
            <person name="Ohm R.A."/>
            <person name="Otillar R.P."/>
            <person name="Pangilinan J."/>
            <person name="Peng Y."/>
            <person name="Rokas A."/>
            <person name="Rosa C.A."/>
            <person name="Scheuner C."/>
            <person name="Sibirny A.A."/>
            <person name="Slot J.C."/>
            <person name="Stielow J.B."/>
            <person name="Sun H."/>
            <person name="Kurtzman C.P."/>
            <person name="Blackwell M."/>
            <person name="Grigoriev I.V."/>
            <person name="Jeffries T.W."/>
        </authorList>
    </citation>
    <scope>NUCLEOTIDE SEQUENCE [LARGE SCALE GENOMIC DNA]</scope>
    <source>
        <strain evidence="3">NRRL Y-2460</strain>
    </source>
</reference>
<feature type="domain" description="Nucleolar 27S pre-rRNA processing Urb2/Npa2 C-terminal" evidence="1">
    <location>
        <begin position="1044"/>
        <end position="1263"/>
    </location>
</feature>
<gene>
    <name evidence="2" type="ORF">PACTADRAFT_32661</name>
</gene>
<keyword evidence="3" id="KW-1185">Reference proteome</keyword>
<dbReference type="GO" id="GO:0042254">
    <property type="term" value="P:ribosome biogenesis"/>
    <property type="evidence" value="ECO:0007669"/>
    <property type="project" value="TreeGrafter"/>
</dbReference>
<organism evidence="2 3">
    <name type="scientific">Pachysolen tannophilus NRRL Y-2460</name>
    <dbReference type="NCBI Taxonomy" id="669874"/>
    <lineage>
        <taxon>Eukaryota</taxon>
        <taxon>Fungi</taxon>
        <taxon>Dikarya</taxon>
        <taxon>Ascomycota</taxon>
        <taxon>Saccharomycotina</taxon>
        <taxon>Pichiomycetes</taxon>
        <taxon>Pachysolenaceae</taxon>
        <taxon>Pachysolen</taxon>
    </lineage>
</organism>
<dbReference type="EMBL" id="KV454012">
    <property type="protein sequence ID" value="ODV97178.1"/>
    <property type="molecule type" value="Genomic_DNA"/>
</dbReference>
<accession>A0A1E4TZT1</accession>
<dbReference type="PANTHER" id="PTHR15682">
    <property type="entry name" value="UNHEALTHY RIBOSOME BIOGENESIS PROTEIN 2 HOMOLOG"/>
    <property type="match status" value="1"/>
</dbReference>
<dbReference type="AlphaFoldDB" id="A0A1E4TZT1"/>
<protein>
    <recommendedName>
        <fullName evidence="1">Nucleolar 27S pre-rRNA processing Urb2/Npa2 C-terminal domain-containing protein</fullName>
    </recommendedName>
</protein>
<evidence type="ECO:0000313" key="3">
    <source>
        <dbReference type="Proteomes" id="UP000094236"/>
    </source>
</evidence>
<dbReference type="InterPro" id="IPR018849">
    <property type="entry name" value="Urb2/Npa2_C"/>
</dbReference>
<dbReference type="Pfam" id="PF10441">
    <property type="entry name" value="Urb2"/>
    <property type="match status" value="1"/>
</dbReference>
<dbReference type="Proteomes" id="UP000094236">
    <property type="component" value="Unassembled WGS sequence"/>
</dbReference>
<dbReference type="OrthoDB" id="160374at2759"/>
<dbReference type="InterPro" id="IPR052609">
    <property type="entry name" value="Ribosome_Biogenesis_Reg"/>
</dbReference>
<dbReference type="PANTHER" id="PTHR15682:SF2">
    <property type="entry name" value="UNHEALTHY RIBOSOME BIOGENESIS PROTEIN 2 HOMOLOG"/>
    <property type="match status" value="1"/>
</dbReference>
<evidence type="ECO:0000259" key="1">
    <source>
        <dbReference type="Pfam" id="PF10441"/>
    </source>
</evidence>
<evidence type="ECO:0000313" key="2">
    <source>
        <dbReference type="EMBL" id="ODV97178.1"/>
    </source>
</evidence>
<name>A0A1E4TZT1_PACTA</name>
<sequence length="1264" mass="146925">MSSKNGMKQVKDLSTAEGLTRFLRSKDIVVQQLIEISNGLLDDEYSSVLPNKVDFIFELLVDRLNDFKGNFKDFKLNYEIWLLFIKNWSNFSEEVVSQRNKIFKLLKISDIVEFVLKEIANDDNTKIGDRVKLLDSIMQMCDLVLSQLYLTITVEQGLNILQNYVRIIHQNTFNFQNVSRWTITINKMYNVSVSDKRITQKFTNEFSSRCLFGILRIISDNKIDETSKRILESIILETVLNKDNISFFKINVKTFLSILATETDTESSMLYLYKLAVWRINDVNVLQEVFILISDKFPTILTTLMSYLLALNRTLSKDFLSQLIEKCFISTDSNNYKLVSQILELNLELGVRFADKIFDLFILDGKNLDLNIFFEISSKVINCFARMRELEKLYEIWLGLIPINYNLFANDKFISLVSRETTSFSDSQLLNLLNITLLPKLSIETDRQQEEEEKENDNGSGDLKYKVDQCLIALITIVQSLFNSNQQRVNYLKPALFAALSSEIDLYSYSHKTILSFWRLKYLILCLYNDDDFEELNIEELGSKVTESWLESVSQGKDRNQYIYFTLFRLRELSEISISPQLIDDFIKYISDNRDDIELLKISFDRWLVFFNLFFSRDQIRQIVKIVLEDVNKKNINQAKEELWNQSFENEYIYEQHQIVQECIDQLIEIIAERKEPLLSYLELARKIPTQCFNRFDKIKLLNILYELSTKVGQPEIILKSLSIILNLLSQPTFKSNIESDIHKIYKLIEIAEESNNDFILNTILDIFTNIWKHNLNQHSDKLNEEWISNLLQNLTEFFNKFEVNRMEAKLPPEYLVCFVILTNIPSDKKGINREQLSNLSSNFAKSALSSLTTLVSNYNENEIVASSMSWLLRSLYEIDVDINNKQLFVEMKVIVRDVGKVTRSPTVKSHLFLLLCKLLDSTITESLYLMSLYVVLKTENLGADITFTDLDRGIENYLKKLDFDVFMDSLSSLLASFSEIEQNFDIYVSLLSIFLKNIHFFKAKDVNTRSQKLLTSALSTVSTYHDKLMAQDDDQDSKAILIVLNMLKSVLVDINWALTQYSFELIMSLVTKTIYSLQANLQIPNSTAIYVLSTQVVSNALLFHRFRLSGRHHLITSTFVPLMECLFIKNNKKVFNESMNSNKGAIFKSIDCATSFQRILSNLCEPPNNLQNNSAQLNSSSSLIKKSLRKHLPVLLINYVNFQSKYKMDNKIREEVANGITVIFDVLSQDELIVISASLDFAGRTYFRNLYDDYKKFGKWRDD</sequence>
<dbReference type="STRING" id="669874.A0A1E4TZT1"/>
<dbReference type="GO" id="GO:0005730">
    <property type="term" value="C:nucleolus"/>
    <property type="evidence" value="ECO:0007669"/>
    <property type="project" value="TreeGrafter"/>
</dbReference>
<proteinExistence type="predicted"/>